<dbReference type="Proteomes" id="UP000799767">
    <property type="component" value="Unassembled WGS sequence"/>
</dbReference>
<dbReference type="Pfam" id="PF07883">
    <property type="entry name" value="Cupin_2"/>
    <property type="match status" value="1"/>
</dbReference>
<feature type="region of interest" description="Disordered" evidence="1">
    <location>
        <begin position="169"/>
        <end position="188"/>
    </location>
</feature>
<dbReference type="InterPro" id="IPR014710">
    <property type="entry name" value="RmlC-like_jellyroll"/>
</dbReference>
<protein>
    <submittedName>
        <fullName evidence="3">RmlC-like cupin domain-containing protein</fullName>
    </submittedName>
</protein>
<dbReference type="InterPro" id="IPR053146">
    <property type="entry name" value="QDO-like"/>
</dbReference>
<evidence type="ECO:0000313" key="3">
    <source>
        <dbReference type="EMBL" id="KAF2485102.1"/>
    </source>
</evidence>
<dbReference type="RefSeq" id="XP_033591671.1">
    <property type="nucleotide sequence ID" value="XM_033732908.1"/>
</dbReference>
<organism evidence="3 4">
    <name type="scientific">Neohortaea acidophila</name>
    <dbReference type="NCBI Taxonomy" id="245834"/>
    <lineage>
        <taxon>Eukaryota</taxon>
        <taxon>Fungi</taxon>
        <taxon>Dikarya</taxon>
        <taxon>Ascomycota</taxon>
        <taxon>Pezizomycotina</taxon>
        <taxon>Dothideomycetes</taxon>
        <taxon>Dothideomycetidae</taxon>
        <taxon>Mycosphaerellales</taxon>
        <taxon>Teratosphaeriaceae</taxon>
        <taxon>Neohortaea</taxon>
    </lineage>
</organism>
<keyword evidence="4" id="KW-1185">Reference proteome</keyword>
<proteinExistence type="predicted"/>
<feature type="domain" description="Cupin type-2" evidence="2">
    <location>
        <begin position="64"/>
        <end position="124"/>
    </location>
</feature>
<dbReference type="Gene3D" id="2.60.120.10">
    <property type="entry name" value="Jelly Rolls"/>
    <property type="match status" value="1"/>
</dbReference>
<dbReference type="GeneID" id="54473910"/>
<dbReference type="CDD" id="cd02208">
    <property type="entry name" value="cupin_RmlC-like"/>
    <property type="match status" value="1"/>
</dbReference>
<sequence length="188" mass="21037">MAPLMNGPTFSDQPSENVILKKNASKEHEIIMLGPIKLEVLEDGRSTDNRVSIVKIYLPPRLPGPVQHWHQMHDETFLVIKGTATFYSRDSKFEAGEGDLVVVPPLSPHTFGNESDGDVVMLNTFTPAFYINYFRLMAEMMKKVASDGKITPGIASRAMLQYATIPVPPDHDWNNAEQNPGKEPKNFQ</sequence>
<dbReference type="EMBL" id="MU001633">
    <property type="protein sequence ID" value="KAF2485102.1"/>
    <property type="molecule type" value="Genomic_DNA"/>
</dbReference>
<dbReference type="AlphaFoldDB" id="A0A6A6PYN3"/>
<dbReference type="InterPro" id="IPR013096">
    <property type="entry name" value="Cupin_2"/>
</dbReference>
<evidence type="ECO:0000256" key="1">
    <source>
        <dbReference type="SAM" id="MobiDB-lite"/>
    </source>
</evidence>
<dbReference type="OrthoDB" id="4124983at2759"/>
<dbReference type="PANTHER" id="PTHR36440">
    <property type="entry name" value="PUTATIVE (AFU_ORTHOLOGUE AFUA_8G07350)-RELATED"/>
    <property type="match status" value="1"/>
</dbReference>
<accession>A0A6A6PYN3</accession>
<evidence type="ECO:0000313" key="4">
    <source>
        <dbReference type="Proteomes" id="UP000799767"/>
    </source>
</evidence>
<dbReference type="SUPFAM" id="SSF51182">
    <property type="entry name" value="RmlC-like cupins"/>
    <property type="match status" value="1"/>
</dbReference>
<dbReference type="PANTHER" id="PTHR36440:SF1">
    <property type="entry name" value="PUTATIVE (AFU_ORTHOLOGUE AFUA_8G07350)-RELATED"/>
    <property type="match status" value="1"/>
</dbReference>
<evidence type="ECO:0000259" key="2">
    <source>
        <dbReference type="Pfam" id="PF07883"/>
    </source>
</evidence>
<name>A0A6A6PYN3_9PEZI</name>
<gene>
    <name evidence="3" type="ORF">BDY17DRAFT_292934</name>
</gene>
<reference evidence="3" key="1">
    <citation type="journal article" date="2020" name="Stud. Mycol.">
        <title>101 Dothideomycetes genomes: a test case for predicting lifestyles and emergence of pathogens.</title>
        <authorList>
            <person name="Haridas S."/>
            <person name="Albert R."/>
            <person name="Binder M."/>
            <person name="Bloem J."/>
            <person name="Labutti K."/>
            <person name="Salamov A."/>
            <person name="Andreopoulos B."/>
            <person name="Baker S."/>
            <person name="Barry K."/>
            <person name="Bills G."/>
            <person name="Bluhm B."/>
            <person name="Cannon C."/>
            <person name="Castanera R."/>
            <person name="Culley D."/>
            <person name="Daum C."/>
            <person name="Ezra D."/>
            <person name="Gonzalez J."/>
            <person name="Henrissat B."/>
            <person name="Kuo A."/>
            <person name="Liang C."/>
            <person name="Lipzen A."/>
            <person name="Lutzoni F."/>
            <person name="Magnuson J."/>
            <person name="Mondo S."/>
            <person name="Nolan M."/>
            <person name="Ohm R."/>
            <person name="Pangilinan J."/>
            <person name="Park H.-J."/>
            <person name="Ramirez L."/>
            <person name="Alfaro M."/>
            <person name="Sun H."/>
            <person name="Tritt A."/>
            <person name="Yoshinaga Y."/>
            <person name="Zwiers L.-H."/>
            <person name="Turgeon B."/>
            <person name="Goodwin S."/>
            <person name="Spatafora J."/>
            <person name="Crous P."/>
            <person name="Grigoriev I."/>
        </authorList>
    </citation>
    <scope>NUCLEOTIDE SEQUENCE</scope>
    <source>
        <strain evidence="3">CBS 113389</strain>
    </source>
</reference>
<dbReference type="InterPro" id="IPR011051">
    <property type="entry name" value="RmlC_Cupin_sf"/>
</dbReference>